<dbReference type="STRING" id="62062.ENSHHUP00000023515"/>
<feature type="compositionally biased region" description="Basic and acidic residues" evidence="1">
    <location>
        <begin position="50"/>
        <end position="60"/>
    </location>
</feature>
<accession>A0A4W5LD32</accession>
<dbReference type="GeneTree" id="ENSGT00940000178701"/>
<reference evidence="2" key="3">
    <citation type="submission" date="2025-09" db="UniProtKB">
        <authorList>
            <consortium name="Ensembl"/>
        </authorList>
    </citation>
    <scope>IDENTIFICATION</scope>
</reference>
<keyword evidence="3" id="KW-1185">Reference proteome</keyword>
<evidence type="ECO:0000256" key="1">
    <source>
        <dbReference type="SAM" id="MobiDB-lite"/>
    </source>
</evidence>
<dbReference type="SUPFAM" id="SSF54236">
    <property type="entry name" value="Ubiquitin-like"/>
    <property type="match status" value="1"/>
</dbReference>
<proteinExistence type="predicted"/>
<feature type="region of interest" description="Disordered" evidence="1">
    <location>
        <begin position="1"/>
        <end position="22"/>
    </location>
</feature>
<evidence type="ECO:0000313" key="2">
    <source>
        <dbReference type="Ensembl" id="ENSHHUP00000023515.1"/>
    </source>
</evidence>
<protein>
    <submittedName>
        <fullName evidence="2">Uncharacterized protein</fullName>
    </submittedName>
</protein>
<organism evidence="2 3">
    <name type="scientific">Hucho hucho</name>
    <name type="common">huchen</name>
    <dbReference type="NCBI Taxonomy" id="62062"/>
    <lineage>
        <taxon>Eukaryota</taxon>
        <taxon>Metazoa</taxon>
        <taxon>Chordata</taxon>
        <taxon>Craniata</taxon>
        <taxon>Vertebrata</taxon>
        <taxon>Euteleostomi</taxon>
        <taxon>Actinopterygii</taxon>
        <taxon>Neopterygii</taxon>
        <taxon>Teleostei</taxon>
        <taxon>Protacanthopterygii</taxon>
        <taxon>Salmoniformes</taxon>
        <taxon>Salmonidae</taxon>
        <taxon>Salmoninae</taxon>
        <taxon>Hucho</taxon>
    </lineage>
</organism>
<dbReference type="InterPro" id="IPR029071">
    <property type="entry name" value="Ubiquitin-like_domsf"/>
</dbReference>
<feature type="region of interest" description="Disordered" evidence="1">
    <location>
        <begin position="40"/>
        <end position="60"/>
    </location>
</feature>
<dbReference type="Proteomes" id="UP000314982">
    <property type="component" value="Unassembled WGS sequence"/>
</dbReference>
<reference evidence="2" key="2">
    <citation type="submission" date="2025-08" db="UniProtKB">
        <authorList>
            <consortium name="Ensembl"/>
        </authorList>
    </citation>
    <scope>IDENTIFICATION</scope>
</reference>
<dbReference type="Ensembl" id="ENSHHUT00000024404.1">
    <property type="protein sequence ID" value="ENSHHUP00000023515.1"/>
    <property type="gene ID" value="ENSHHUG00000014763.1"/>
</dbReference>
<sequence>MASAYLDPNLNHHAGLGGGVSKPGTMDRVLKIHHYLESNSEPSTWASHIRHGDATDVRVS</sequence>
<evidence type="ECO:0000313" key="3">
    <source>
        <dbReference type="Proteomes" id="UP000314982"/>
    </source>
</evidence>
<dbReference type="AlphaFoldDB" id="A0A4W5LD32"/>
<reference evidence="3" key="1">
    <citation type="submission" date="2018-06" db="EMBL/GenBank/DDBJ databases">
        <title>Genome assembly of Danube salmon.</title>
        <authorList>
            <person name="Macqueen D.J."/>
            <person name="Gundappa M.K."/>
        </authorList>
    </citation>
    <scope>NUCLEOTIDE SEQUENCE [LARGE SCALE GENOMIC DNA]</scope>
</reference>
<dbReference type="Gene3D" id="3.10.20.90">
    <property type="entry name" value="Phosphatidylinositol 3-kinase Catalytic Subunit, Chain A, domain 1"/>
    <property type="match status" value="1"/>
</dbReference>
<name>A0A4W5LD32_9TELE</name>